<dbReference type="AlphaFoldDB" id="A0A811KJB0"/>
<sequence length="610" mass="70036">MTTIPQSSTSQELLKLPVPELKDTFAKFVYFSRVLCAKKNHQEAVKLVQQFLDSPTSKKLQTYLKERQETTANWLTPWWNEHGYLRYRMPLPIYSSVGISSGRIAERGEQAQLEFTAKTIKVLTKFVIAAKRRQLPLEKYGGRPLDMDHHHRFFATTRIPKPECDEVYTIDNYDDLEGNIVVVRRGHTFIMSVWDVNRRVLTEEKILKELKSIVKQTQTFSPHPINLVSSTDRDSWAKVYQNLKTRYPHSLKLYENALFVIGLDEPTIPKPGQRHEDAHLLNGVHGHGAKNNAINRWQDKFNMFFDADGFYGLLYEHTPADGAPLSTVIETVYKTALKERKDGFVETYKNDVVSTPTQKLVFKLTDDDKKAIKKASDSLEKEIQKVDCKYFNFDEFGKNVPKAARISPDSFIQIALQLAFYRLHKRHGNAYESASLRLFKNGRTETIRLPNEESTAFAETFTNNKRNATDKELLKLLNSACKAHKTYSDVCANGNGMDRHLFGLRIAAKETNTELPKVFSSKAMTRLTTFDLSTSQVPMSTRPRMIYAPLTEDGYGALYNPREDTIDIGISVFTTSKETDLDKFKESVFQSFRDMRDILIKNKVINQSHL</sequence>
<comment type="similarity">
    <text evidence="1 5">Belongs to the carnitine/choline acetyltransferase family.</text>
</comment>
<keyword evidence="3 5" id="KW-0012">Acyltransferase</keyword>
<dbReference type="PROSITE" id="PS00440">
    <property type="entry name" value="ACYLTRANSF_C_2"/>
    <property type="match status" value="1"/>
</dbReference>
<dbReference type="Proteomes" id="UP000614601">
    <property type="component" value="Unassembled WGS sequence"/>
</dbReference>
<proteinExistence type="inferred from homology"/>
<dbReference type="InterPro" id="IPR000542">
    <property type="entry name" value="Carn_acyl_trans"/>
</dbReference>
<feature type="active site" description="Proton acceptor" evidence="4">
    <location>
        <position position="317"/>
    </location>
</feature>
<dbReference type="PANTHER" id="PTHR22589">
    <property type="entry name" value="CARNITINE O-ACYLTRANSFERASE"/>
    <property type="match status" value="1"/>
</dbReference>
<name>A0A811KJB0_9BILA</name>
<evidence type="ECO:0000256" key="5">
    <source>
        <dbReference type="RuleBase" id="RU003801"/>
    </source>
</evidence>
<dbReference type="Gene3D" id="3.30.559.70">
    <property type="entry name" value="Choline/Carnitine o-acyltransferase, domain 2"/>
    <property type="match status" value="1"/>
</dbReference>
<dbReference type="GO" id="GO:0004092">
    <property type="term" value="F:carnitine O-acetyltransferase activity"/>
    <property type="evidence" value="ECO:0007669"/>
    <property type="project" value="TreeGrafter"/>
</dbReference>
<dbReference type="Gene3D" id="3.30.559.10">
    <property type="entry name" value="Chloramphenicol acetyltransferase-like domain"/>
    <property type="match status" value="1"/>
</dbReference>
<reference evidence="7" key="1">
    <citation type="submission" date="2020-09" db="EMBL/GenBank/DDBJ databases">
        <authorList>
            <person name="Kikuchi T."/>
        </authorList>
    </citation>
    <scope>NUCLEOTIDE SEQUENCE</scope>
    <source>
        <strain evidence="7">SH1</strain>
    </source>
</reference>
<dbReference type="SUPFAM" id="SSF52777">
    <property type="entry name" value="CoA-dependent acyltransferases"/>
    <property type="match status" value="2"/>
</dbReference>
<dbReference type="GO" id="GO:0005777">
    <property type="term" value="C:peroxisome"/>
    <property type="evidence" value="ECO:0007669"/>
    <property type="project" value="TreeGrafter"/>
</dbReference>
<dbReference type="Proteomes" id="UP000783686">
    <property type="component" value="Unassembled WGS sequence"/>
</dbReference>
<feature type="domain" description="Choline/carnitine acyltransferase" evidence="6">
    <location>
        <begin position="16"/>
        <end position="588"/>
    </location>
</feature>
<organism evidence="7 8">
    <name type="scientific">Bursaphelenchus okinawaensis</name>
    <dbReference type="NCBI Taxonomy" id="465554"/>
    <lineage>
        <taxon>Eukaryota</taxon>
        <taxon>Metazoa</taxon>
        <taxon>Ecdysozoa</taxon>
        <taxon>Nematoda</taxon>
        <taxon>Chromadorea</taxon>
        <taxon>Rhabditida</taxon>
        <taxon>Tylenchina</taxon>
        <taxon>Tylenchomorpha</taxon>
        <taxon>Aphelenchoidea</taxon>
        <taxon>Aphelenchoididae</taxon>
        <taxon>Bursaphelenchus</taxon>
    </lineage>
</organism>
<dbReference type="InterPro" id="IPR042231">
    <property type="entry name" value="Cho/carn_acyl_trans_2"/>
</dbReference>
<dbReference type="OrthoDB" id="240216at2759"/>
<evidence type="ECO:0000259" key="6">
    <source>
        <dbReference type="Pfam" id="PF00755"/>
    </source>
</evidence>
<dbReference type="InterPro" id="IPR039551">
    <property type="entry name" value="Cho/carn_acyl_trans"/>
</dbReference>
<dbReference type="InterPro" id="IPR023213">
    <property type="entry name" value="CAT-like_dom_sf"/>
</dbReference>
<keyword evidence="2 5" id="KW-0808">Transferase</keyword>
<evidence type="ECO:0000313" key="7">
    <source>
        <dbReference type="EMBL" id="CAD5216352.1"/>
    </source>
</evidence>
<accession>A0A811KJB0</accession>
<evidence type="ECO:0000256" key="1">
    <source>
        <dbReference type="ARBA" id="ARBA00005232"/>
    </source>
</evidence>
<dbReference type="GO" id="GO:0019254">
    <property type="term" value="P:carnitine metabolic process, CoA-linked"/>
    <property type="evidence" value="ECO:0007669"/>
    <property type="project" value="TreeGrafter"/>
</dbReference>
<protein>
    <recommendedName>
        <fullName evidence="6">Choline/carnitine acyltransferase domain-containing protein</fullName>
    </recommendedName>
</protein>
<gene>
    <name evidence="7" type="ORF">BOKJ2_LOCUS6550</name>
</gene>
<dbReference type="Pfam" id="PF00755">
    <property type="entry name" value="Carn_acyltransf"/>
    <property type="match status" value="1"/>
</dbReference>
<dbReference type="EMBL" id="CAJFCW020000003">
    <property type="protein sequence ID" value="CAG9105781.1"/>
    <property type="molecule type" value="Genomic_DNA"/>
</dbReference>
<dbReference type="PANTHER" id="PTHR22589:SF103">
    <property type="entry name" value="CARNITINE O-ACETYL-TRANSFERASE, ISOFORM A-RELATED"/>
    <property type="match status" value="1"/>
</dbReference>
<dbReference type="EMBL" id="CAJFDH010000003">
    <property type="protein sequence ID" value="CAD5216352.1"/>
    <property type="molecule type" value="Genomic_DNA"/>
</dbReference>
<keyword evidence="8" id="KW-1185">Reference proteome</keyword>
<comment type="caution">
    <text evidence="7">The sequence shown here is derived from an EMBL/GenBank/DDBJ whole genome shotgun (WGS) entry which is preliminary data.</text>
</comment>
<evidence type="ECO:0000256" key="3">
    <source>
        <dbReference type="ARBA" id="ARBA00023315"/>
    </source>
</evidence>
<evidence type="ECO:0000256" key="2">
    <source>
        <dbReference type="ARBA" id="ARBA00022679"/>
    </source>
</evidence>
<evidence type="ECO:0000313" key="8">
    <source>
        <dbReference type="Proteomes" id="UP000614601"/>
    </source>
</evidence>
<evidence type="ECO:0000256" key="4">
    <source>
        <dbReference type="PIRSR" id="PIRSR600542-1"/>
    </source>
</evidence>